<sequence length="317" mass="34653">MEDAEMDGVEDAINLDDDELIVMDADEFIEKAEKELKEQGNNMGDDQDSVDDPVEDAALLGDECEIKRDSICSFEGHTDSVLCVAFNPMHPLQLATGGQDEQAFLLQLSDKETPSVSSCHLTGHQDSVCSIAFSYTGEYLATADMNGVIKVWKSSNGQLLKTLQGPEDLEWIRWHSKSNVLLASGNDYTIWSWSLPKGFALPLLCGHTDSVTCAVTNPSGQLLLTGSMDNTLKVWKLKSHELAYTFKEGEYAFEPGGGSWNRHRFHEGGIVSADVHPKVGSDGACHVQTTLCVTGARDGSVKLENVKTHRVASRESD</sequence>
<dbReference type="PANTHER" id="PTHR19857">
    <property type="entry name" value="MITOCHONDRIAL DIVISION PROTEIN 1-RELATED"/>
    <property type="match status" value="1"/>
</dbReference>
<feature type="coiled-coil region" evidence="4">
    <location>
        <begin position="22"/>
        <end position="49"/>
    </location>
</feature>
<feature type="repeat" description="WD" evidence="3">
    <location>
        <begin position="121"/>
        <end position="162"/>
    </location>
</feature>
<keyword evidence="6" id="KW-1185">Reference proteome</keyword>
<dbReference type="InterPro" id="IPR051179">
    <property type="entry name" value="WD_repeat_multifunction"/>
</dbReference>
<feature type="repeat" description="WD" evidence="3">
    <location>
        <begin position="204"/>
        <end position="245"/>
    </location>
</feature>
<gene>
    <name evidence="5" type="ORF">GSBLH_T00000018001</name>
</gene>
<dbReference type="GeneID" id="24917341"/>
<keyword evidence="2" id="KW-0677">Repeat</keyword>
<dbReference type="Proteomes" id="UP000008312">
    <property type="component" value="Unassembled WGS sequence"/>
</dbReference>
<dbReference type="InterPro" id="IPR015943">
    <property type="entry name" value="WD40/YVTN_repeat-like_dom_sf"/>
</dbReference>
<evidence type="ECO:0000256" key="1">
    <source>
        <dbReference type="ARBA" id="ARBA00022574"/>
    </source>
</evidence>
<dbReference type="OrthoDB" id="10261640at2759"/>
<dbReference type="OMA" id="NICEHED"/>
<dbReference type="PROSITE" id="PS50294">
    <property type="entry name" value="WD_REPEATS_REGION"/>
    <property type="match status" value="2"/>
</dbReference>
<proteinExistence type="predicted"/>
<protein>
    <submittedName>
        <fullName evidence="5">Uncharacterized protein</fullName>
    </submittedName>
</protein>
<evidence type="ECO:0000313" key="5">
    <source>
        <dbReference type="EMBL" id="CBK19552.2"/>
    </source>
</evidence>
<dbReference type="RefSeq" id="XP_012893600.1">
    <property type="nucleotide sequence ID" value="XM_013038146.1"/>
</dbReference>
<dbReference type="InterPro" id="IPR036322">
    <property type="entry name" value="WD40_repeat_dom_sf"/>
</dbReference>
<dbReference type="SMART" id="SM00320">
    <property type="entry name" value="WD40"/>
    <property type="match status" value="5"/>
</dbReference>
<keyword evidence="4" id="KW-0175">Coiled coil</keyword>
<organism evidence="5">
    <name type="scientific">Blastocystis hominis</name>
    <dbReference type="NCBI Taxonomy" id="12968"/>
    <lineage>
        <taxon>Eukaryota</taxon>
        <taxon>Sar</taxon>
        <taxon>Stramenopiles</taxon>
        <taxon>Bigyra</taxon>
        <taxon>Opalozoa</taxon>
        <taxon>Opalinata</taxon>
        <taxon>Blastocystidae</taxon>
        <taxon>Blastocystis</taxon>
    </lineage>
</organism>
<dbReference type="SUPFAM" id="SSF50978">
    <property type="entry name" value="WD40 repeat-like"/>
    <property type="match status" value="1"/>
</dbReference>
<evidence type="ECO:0000256" key="3">
    <source>
        <dbReference type="PROSITE-ProRule" id="PRU00221"/>
    </source>
</evidence>
<name>D8LUR3_BLAHO</name>
<evidence type="ECO:0000256" key="2">
    <source>
        <dbReference type="ARBA" id="ARBA00022737"/>
    </source>
</evidence>
<dbReference type="EMBL" id="FN668638">
    <property type="protein sequence ID" value="CBK19552.2"/>
    <property type="molecule type" value="Genomic_DNA"/>
</dbReference>
<reference evidence="5" key="1">
    <citation type="submission" date="2010-02" db="EMBL/GenBank/DDBJ databases">
        <title>Sequencing and annotation of the Blastocystis hominis genome.</title>
        <authorList>
            <person name="Wincker P."/>
        </authorList>
    </citation>
    <scope>NUCLEOTIDE SEQUENCE</scope>
    <source>
        <strain evidence="5">Singapore isolate B</strain>
    </source>
</reference>
<evidence type="ECO:0000256" key="4">
    <source>
        <dbReference type="SAM" id="Coils"/>
    </source>
</evidence>
<keyword evidence="1 3" id="KW-0853">WD repeat</keyword>
<evidence type="ECO:0000313" key="6">
    <source>
        <dbReference type="Proteomes" id="UP000008312"/>
    </source>
</evidence>
<dbReference type="Pfam" id="PF00400">
    <property type="entry name" value="WD40"/>
    <property type="match status" value="3"/>
</dbReference>
<dbReference type="AlphaFoldDB" id="D8LUR3"/>
<dbReference type="InterPro" id="IPR001680">
    <property type="entry name" value="WD40_rpt"/>
</dbReference>
<dbReference type="Gene3D" id="2.130.10.10">
    <property type="entry name" value="YVTN repeat-like/Quinoprotein amine dehydrogenase"/>
    <property type="match status" value="1"/>
</dbReference>
<dbReference type="PANTHER" id="PTHR19857:SF8">
    <property type="entry name" value="ANGIO-ASSOCIATED MIGRATORY CELL PROTEIN"/>
    <property type="match status" value="1"/>
</dbReference>
<dbReference type="InParanoid" id="D8LUR3"/>
<accession>D8LUR3</accession>
<dbReference type="PROSITE" id="PS50082">
    <property type="entry name" value="WD_REPEATS_2"/>
    <property type="match status" value="2"/>
</dbReference>